<feature type="domain" description="DUF302" evidence="1">
    <location>
        <begin position="94"/>
        <end position="135"/>
    </location>
</feature>
<sequence>MLATATRSTWHVDVTRSEWITSRSFDEVLERLHAGLGRPDFTEFVTRINTIQGWDAYRRELMPEAGSSGLIQFLELDLGAVVPRDPDAGPYRSVRIIAGNPAAMESLTRTSPAVGAFAPITILLFEAADGVHIRYDTVASEAGAELSDAAMSAAARLDHAVVTLIVTAAQFGRPRAG</sequence>
<dbReference type="EMBL" id="JANLCM010000002">
    <property type="protein sequence ID" value="MCS5719380.1"/>
    <property type="molecule type" value="Genomic_DNA"/>
</dbReference>
<evidence type="ECO:0000313" key="3">
    <source>
        <dbReference type="Proteomes" id="UP001165584"/>
    </source>
</evidence>
<dbReference type="Gene3D" id="3.30.310.70">
    <property type="entry name" value="TT1751-like domain"/>
    <property type="match status" value="1"/>
</dbReference>
<dbReference type="InterPro" id="IPR005180">
    <property type="entry name" value="DUF302"/>
</dbReference>
<accession>A0ABT2GT63</accession>
<dbReference type="Pfam" id="PF03625">
    <property type="entry name" value="DUF302"/>
    <property type="match status" value="1"/>
</dbReference>
<dbReference type="RefSeq" id="WP_259508876.1">
    <property type="nucleotide sequence ID" value="NZ_JANLCM010000002.1"/>
</dbReference>
<gene>
    <name evidence="2" type="ORF">N1027_14675</name>
</gene>
<organism evidence="2 3">
    <name type="scientific">Herbiconiux aconitum</name>
    <dbReference type="NCBI Taxonomy" id="2970913"/>
    <lineage>
        <taxon>Bacteria</taxon>
        <taxon>Bacillati</taxon>
        <taxon>Actinomycetota</taxon>
        <taxon>Actinomycetes</taxon>
        <taxon>Micrococcales</taxon>
        <taxon>Microbacteriaceae</taxon>
        <taxon>Herbiconiux</taxon>
    </lineage>
</organism>
<reference evidence="2" key="1">
    <citation type="submission" date="2022-08" db="EMBL/GenBank/DDBJ databases">
        <authorList>
            <person name="Deng Y."/>
            <person name="Han X.-F."/>
            <person name="Zhang Y.-Q."/>
        </authorList>
    </citation>
    <scope>NUCLEOTIDE SEQUENCE</scope>
    <source>
        <strain evidence="2">CPCC 205763</strain>
    </source>
</reference>
<dbReference type="SUPFAM" id="SSF103247">
    <property type="entry name" value="TT1751-like"/>
    <property type="match status" value="1"/>
</dbReference>
<evidence type="ECO:0000313" key="2">
    <source>
        <dbReference type="EMBL" id="MCS5719380.1"/>
    </source>
</evidence>
<evidence type="ECO:0000259" key="1">
    <source>
        <dbReference type="Pfam" id="PF03625"/>
    </source>
</evidence>
<keyword evidence="3" id="KW-1185">Reference proteome</keyword>
<proteinExistence type="predicted"/>
<dbReference type="InterPro" id="IPR035923">
    <property type="entry name" value="TT1751-like_sf"/>
</dbReference>
<dbReference type="Proteomes" id="UP001165584">
    <property type="component" value="Unassembled WGS sequence"/>
</dbReference>
<name>A0ABT2GT63_9MICO</name>
<comment type="caution">
    <text evidence="2">The sequence shown here is derived from an EMBL/GenBank/DDBJ whole genome shotgun (WGS) entry which is preliminary data.</text>
</comment>
<protein>
    <submittedName>
        <fullName evidence="2">DUF302 domain-containing protein</fullName>
    </submittedName>
</protein>